<dbReference type="AlphaFoldDB" id="A0A179IAT7"/>
<dbReference type="InterPro" id="IPR001461">
    <property type="entry name" value="Aspartic_peptidase_A1"/>
</dbReference>
<dbReference type="PANTHER" id="PTHR47966">
    <property type="entry name" value="BETA-SITE APP-CLEAVING ENZYME, ISOFORM A-RELATED"/>
    <property type="match status" value="1"/>
</dbReference>
<protein>
    <recommendedName>
        <fullName evidence="9">Peptidase A1 domain-containing protein</fullName>
    </recommendedName>
</protein>
<feature type="chain" id="PRO_5008104270" description="Peptidase A1 domain-containing protein" evidence="8">
    <location>
        <begin position="17"/>
        <end position="501"/>
    </location>
</feature>
<dbReference type="PROSITE" id="PS00141">
    <property type="entry name" value="ASP_PROTEASE"/>
    <property type="match status" value="1"/>
</dbReference>
<evidence type="ECO:0000313" key="10">
    <source>
        <dbReference type="EMBL" id="OAQ99787.1"/>
    </source>
</evidence>
<keyword evidence="3 8" id="KW-0732">Signal</keyword>
<evidence type="ECO:0000313" key="11">
    <source>
        <dbReference type="Proteomes" id="UP000243081"/>
    </source>
</evidence>
<feature type="active site" evidence="6">
    <location>
        <position position="288"/>
    </location>
</feature>
<evidence type="ECO:0000256" key="8">
    <source>
        <dbReference type="SAM" id="SignalP"/>
    </source>
</evidence>
<dbReference type="InterPro" id="IPR001969">
    <property type="entry name" value="Aspartic_peptidase_AS"/>
</dbReference>
<accession>A0A179IAT7</accession>
<sequence>MRDILALSALLSLAAAGTVSVDIHKQINAELYDALKIHKRTGDPIVDLQAINNVTGGGYYADLGIGTPQQVLTFHLDTGSSDTWVNLKGNDFCTYGNSRLELPPSCLKQSRRLTIALVANNTRAVDPDASSTFETTIRNGFKIGYLDGSQSSGDYFNDTVTIGNMTIEQQQLGLAKKSSSATGLMGLGMSVGVAAKKEYPTIIDNLVSQGYIETAAFSLYLDSVTESHGNFLFGGIDTKKYVGDLATLPLVADDIHGSDNVTSYAVDLTGFSVDGVSLPSLRTKAILDTGATLVLLPSRVVTPIYNKLGVVTVKGIATPFIDCSGSTKNDGKDSILKTKFNFEFNGKTIAVPLKEMIVHSFDDHQEIFKNSYLKTTFKEFDKVCMFGIANADDYKTQEPDPLSGSGGSSNEPEYALLGDTFLRSAYVVYDLARQEVAIAQSYPKSNETNIVTLKANGSIPSIKGMDAPAEDTAVSAAGLVQVPSTAAAAALAIVAAAVFAM</sequence>
<dbReference type="Pfam" id="PF00026">
    <property type="entry name" value="Asp"/>
    <property type="match status" value="1"/>
</dbReference>
<dbReference type="CDD" id="cd05474">
    <property type="entry name" value="SAP_like"/>
    <property type="match status" value="1"/>
</dbReference>
<keyword evidence="11" id="KW-1185">Reference proteome</keyword>
<dbReference type="GO" id="GO:0006508">
    <property type="term" value="P:proteolysis"/>
    <property type="evidence" value="ECO:0007669"/>
    <property type="project" value="UniProtKB-KW"/>
</dbReference>
<evidence type="ECO:0000256" key="3">
    <source>
        <dbReference type="ARBA" id="ARBA00022729"/>
    </source>
</evidence>
<dbReference type="PANTHER" id="PTHR47966:SF65">
    <property type="entry name" value="ASPARTIC-TYPE ENDOPEPTIDASE"/>
    <property type="match status" value="1"/>
</dbReference>
<comment type="caution">
    <text evidence="10">The sequence shown here is derived from an EMBL/GenBank/DDBJ whole genome shotgun (WGS) entry which is preliminary data.</text>
</comment>
<dbReference type="Gene3D" id="2.40.70.10">
    <property type="entry name" value="Acid Proteases"/>
    <property type="match status" value="2"/>
</dbReference>
<dbReference type="PRINTS" id="PR00792">
    <property type="entry name" value="PEPSIN"/>
</dbReference>
<keyword evidence="5 7" id="KW-0378">Hydrolase</keyword>
<evidence type="ECO:0000256" key="7">
    <source>
        <dbReference type="RuleBase" id="RU000454"/>
    </source>
</evidence>
<evidence type="ECO:0000256" key="2">
    <source>
        <dbReference type="ARBA" id="ARBA00022670"/>
    </source>
</evidence>
<reference evidence="10 11" key="1">
    <citation type="submission" date="2016-03" db="EMBL/GenBank/DDBJ databases">
        <title>Fine-scale spatial genetic structure of a fungal parasite of coffee scale insects.</title>
        <authorList>
            <person name="Jackson D."/>
            <person name="Zemenick K.A."/>
            <person name="Malloure B."/>
            <person name="Quandt C.A."/>
            <person name="James T.Y."/>
        </authorList>
    </citation>
    <scope>NUCLEOTIDE SEQUENCE [LARGE SCALE GENOMIC DNA]</scope>
    <source>
        <strain evidence="10 11">UM487</strain>
    </source>
</reference>
<dbReference type="InterPro" id="IPR033876">
    <property type="entry name" value="SAP-like"/>
</dbReference>
<dbReference type="PROSITE" id="PS51767">
    <property type="entry name" value="PEPTIDASE_A1"/>
    <property type="match status" value="1"/>
</dbReference>
<dbReference type="OMA" id="CMFGISP"/>
<keyword evidence="4 7" id="KW-0064">Aspartyl protease</keyword>
<dbReference type="InterPro" id="IPR033121">
    <property type="entry name" value="PEPTIDASE_A1"/>
</dbReference>
<dbReference type="GO" id="GO:0004190">
    <property type="term" value="F:aspartic-type endopeptidase activity"/>
    <property type="evidence" value="ECO:0007669"/>
    <property type="project" value="UniProtKB-KW"/>
</dbReference>
<evidence type="ECO:0000256" key="4">
    <source>
        <dbReference type="ARBA" id="ARBA00022750"/>
    </source>
</evidence>
<proteinExistence type="inferred from homology"/>
<feature type="active site" evidence="6">
    <location>
        <position position="77"/>
    </location>
</feature>
<dbReference type="SUPFAM" id="SSF50630">
    <property type="entry name" value="Acid proteases"/>
    <property type="match status" value="1"/>
</dbReference>
<dbReference type="Proteomes" id="UP000243081">
    <property type="component" value="Unassembled WGS sequence"/>
</dbReference>
<evidence type="ECO:0000256" key="6">
    <source>
        <dbReference type="PIRSR" id="PIRSR601461-1"/>
    </source>
</evidence>
<dbReference type="OrthoDB" id="771136at2759"/>
<gene>
    <name evidence="10" type="ORF">LLEC1_06513</name>
</gene>
<dbReference type="InterPro" id="IPR021109">
    <property type="entry name" value="Peptidase_aspartic_dom_sf"/>
</dbReference>
<name>A0A179IAT7_CORDF</name>
<keyword evidence="2 7" id="KW-0645">Protease</keyword>
<evidence type="ECO:0000256" key="1">
    <source>
        <dbReference type="ARBA" id="ARBA00007447"/>
    </source>
</evidence>
<organism evidence="10 11">
    <name type="scientific">Cordyceps confragosa</name>
    <name type="common">Lecanicillium lecanii</name>
    <dbReference type="NCBI Taxonomy" id="2714763"/>
    <lineage>
        <taxon>Eukaryota</taxon>
        <taxon>Fungi</taxon>
        <taxon>Dikarya</taxon>
        <taxon>Ascomycota</taxon>
        <taxon>Pezizomycotina</taxon>
        <taxon>Sordariomycetes</taxon>
        <taxon>Hypocreomycetidae</taxon>
        <taxon>Hypocreales</taxon>
        <taxon>Cordycipitaceae</taxon>
        <taxon>Akanthomyces</taxon>
    </lineage>
</organism>
<dbReference type="EMBL" id="LUKN01002028">
    <property type="protein sequence ID" value="OAQ99787.1"/>
    <property type="molecule type" value="Genomic_DNA"/>
</dbReference>
<comment type="similarity">
    <text evidence="1 7">Belongs to the peptidase A1 family.</text>
</comment>
<evidence type="ECO:0000259" key="9">
    <source>
        <dbReference type="PROSITE" id="PS51767"/>
    </source>
</evidence>
<evidence type="ECO:0000256" key="5">
    <source>
        <dbReference type="ARBA" id="ARBA00022801"/>
    </source>
</evidence>
<feature type="domain" description="Peptidase A1" evidence="9">
    <location>
        <begin position="59"/>
        <end position="439"/>
    </location>
</feature>
<feature type="signal peptide" evidence="8">
    <location>
        <begin position="1"/>
        <end position="16"/>
    </location>
</feature>